<dbReference type="RefSeq" id="WP_090970333.1">
    <property type="nucleotide sequence ID" value="NZ_FNRT01000002.1"/>
</dbReference>
<dbReference type="InterPro" id="IPR012467">
    <property type="entry name" value="DUF1684"/>
</dbReference>
<dbReference type="AlphaFoldDB" id="A0A1H4WPC4"/>
<gene>
    <name evidence="1" type="ORF">SAMN04489844_3325</name>
</gene>
<reference evidence="2" key="1">
    <citation type="submission" date="2016-10" db="EMBL/GenBank/DDBJ databases">
        <authorList>
            <person name="Varghese N."/>
            <person name="Submissions S."/>
        </authorList>
    </citation>
    <scope>NUCLEOTIDE SEQUENCE [LARGE SCALE GENOMIC DNA]</scope>
    <source>
        <strain evidence="2">DSM 22017</strain>
    </source>
</reference>
<proteinExistence type="predicted"/>
<evidence type="ECO:0008006" key="3">
    <source>
        <dbReference type="Google" id="ProtNLM"/>
    </source>
</evidence>
<dbReference type="Pfam" id="PF07920">
    <property type="entry name" value="DUF1684"/>
    <property type="match status" value="1"/>
</dbReference>
<evidence type="ECO:0000313" key="2">
    <source>
        <dbReference type="Proteomes" id="UP000198742"/>
    </source>
</evidence>
<dbReference type="PANTHER" id="PTHR41913">
    <property type="entry name" value="DUF1684 DOMAIN-CONTAINING PROTEIN"/>
    <property type="match status" value="1"/>
</dbReference>
<protein>
    <recommendedName>
        <fullName evidence="3">DUF1684 domain-containing protein</fullName>
    </recommendedName>
</protein>
<dbReference type="PANTHER" id="PTHR41913:SF1">
    <property type="entry name" value="DUF1684 DOMAIN-CONTAINING PROTEIN"/>
    <property type="match status" value="1"/>
</dbReference>
<evidence type="ECO:0000313" key="1">
    <source>
        <dbReference type="EMBL" id="SEC95125.1"/>
    </source>
</evidence>
<keyword evidence="2" id="KW-1185">Reference proteome</keyword>
<dbReference type="Proteomes" id="UP000198742">
    <property type="component" value="Unassembled WGS sequence"/>
</dbReference>
<dbReference type="EMBL" id="FNRT01000002">
    <property type="protein sequence ID" value="SEC95125.1"/>
    <property type="molecule type" value="Genomic_DNA"/>
</dbReference>
<dbReference type="STRING" id="402596.SAMN04489844_3325"/>
<name>A0A1H4WPC4_9ACTN</name>
<accession>A0A1H4WPC4</accession>
<organism evidence="1 2">
    <name type="scientific">Nocardioides exalbidus</name>
    <dbReference type="NCBI Taxonomy" id="402596"/>
    <lineage>
        <taxon>Bacteria</taxon>
        <taxon>Bacillati</taxon>
        <taxon>Actinomycetota</taxon>
        <taxon>Actinomycetes</taxon>
        <taxon>Propionibacteriales</taxon>
        <taxon>Nocardioidaceae</taxon>
        <taxon>Nocardioides</taxon>
    </lineage>
</organism>
<sequence length="202" mass="22201">MPDISSALALADWRARVSTLYEAVRSLDDPAEGHRLWREGRADLFATHPQSPSAGVPELRERGVDYWPYDPALRFTLGIEPAEADDRDVDGGDDGSVTLRRIGLVRLPEPVGGSLDVWWLHQYGGGIFVPLRDGTAGDGSYGAGRYLLDTAKGAWLGGDDEHLVVDLNFAYHPSCRYDDRWRCPLAPAGNTIEARVEAGERL</sequence>
<dbReference type="OrthoDB" id="5493262at2"/>